<gene>
    <name evidence="2" type="ORF">HMPREF9703_00574</name>
</gene>
<reference evidence="2 3" key="1">
    <citation type="submission" date="2012-01" db="EMBL/GenBank/DDBJ databases">
        <title>The Genome Sequence of Dolosigranulum pigrum ATCC 51524.</title>
        <authorList>
            <consortium name="The Broad Institute Genome Sequencing Platform"/>
            <person name="Earl A."/>
            <person name="Ward D."/>
            <person name="Feldgarden M."/>
            <person name="Gevers D."/>
            <person name="Huys G."/>
            <person name="Young S.K."/>
            <person name="Zeng Q."/>
            <person name="Gargeya S."/>
            <person name="Fitzgerald M."/>
            <person name="Haas B."/>
            <person name="Abouelleil A."/>
            <person name="Alvarado L."/>
            <person name="Arachchi H.M."/>
            <person name="Berlin A."/>
            <person name="Chapman S.B."/>
            <person name="Gearin G."/>
            <person name="Goldberg J."/>
            <person name="Griggs A."/>
            <person name="Gujja S."/>
            <person name="Hansen M."/>
            <person name="Heiman D."/>
            <person name="Howarth C."/>
            <person name="Larimer J."/>
            <person name="Lui A."/>
            <person name="MacDonald P.J.P."/>
            <person name="McCowen C."/>
            <person name="Montmayeur A."/>
            <person name="Murphy C."/>
            <person name="Neiman D."/>
            <person name="Pearson M."/>
            <person name="Priest M."/>
            <person name="Roberts A."/>
            <person name="Saif S."/>
            <person name="Shea T."/>
            <person name="Sisk P."/>
            <person name="Stolte C."/>
            <person name="Sykes S."/>
            <person name="Wortman J."/>
            <person name="Nusbaum C."/>
            <person name="Birren B."/>
        </authorList>
    </citation>
    <scope>NUCLEOTIDE SEQUENCE [LARGE SCALE GENOMIC DNA]</scope>
    <source>
        <strain evidence="2 3">ATCC 51524</strain>
    </source>
</reference>
<keyword evidence="1" id="KW-0472">Membrane</keyword>
<evidence type="ECO:0000313" key="2">
    <source>
        <dbReference type="EMBL" id="EHR34303.1"/>
    </source>
</evidence>
<keyword evidence="3" id="KW-1185">Reference proteome</keyword>
<keyword evidence="1" id="KW-1133">Transmembrane helix</keyword>
<keyword evidence="1" id="KW-0812">Transmembrane</keyword>
<dbReference type="AlphaFoldDB" id="H3ND84"/>
<dbReference type="EMBL" id="AGEF01000005">
    <property type="protein sequence ID" value="EHR34303.1"/>
    <property type="molecule type" value="Genomic_DNA"/>
</dbReference>
<feature type="transmembrane region" description="Helical" evidence="1">
    <location>
        <begin position="25"/>
        <end position="46"/>
    </location>
</feature>
<dbReference type="HOGENOM" id="CLU_1641086_0_0_9"/>
<comment type="caution">
    <text evidence="2">The sequence shown here is derived from an EMBL/GenBank/DDBJ whole genome shotgun (WGS) entry which is preliminary data.</text>
</comment>
<dbReference type="GeneID" id="42694037"/>
<accession>H3ND84</accession>
<evidence type="ECO:0000256" key="1">
    <source>
        <dbReference type="SAM" id="Phobius"/>
    </source>
</evidence>
<feature type="transmembrane region" description="Helical" evidence="1">
    <location>
        <begin position="123"/>
        <end position="146"/>
    </location>
</feature>
<organism evidence="2 3">
    <name type="scientific">Dolosigranulum pigrum ATCC 51524</name>
    <dbReference type="NCBI Taxonomy" id="883103"/>
    <lineage>
        <taxon>Bacteria</taxon>
        <taxon>Bacillati</taxon>
        <taxon>Bacillota</taxon>
        <taxon>Bacilli</taxon>
        <taxon>Lactobacillales</taxon>
        <taxon>Carnobacteriaceae</taxon>
        <taxon>Dolosigranulum</taxon>
    </lineage>
</organism>
<dbReference type="RefSeq" id="WP_004635439.1">
    <property type="nucleotide sequence ID" value="NZ_JH601103.1"/>
</dbReference>
<name>H3ND84_9LACT</name>
<protein>
    <submittedName>
        <fullName evidence="2">Uncharacterized protein</fullName>
    </submittedName>
</protein>
<feature type="transmembrane region" description="Helical" evidence="1">
    <location>
        <begin position="58"/>
        <end position="79"/>
    </location>
</feature>
<proteinExistence type="predicted"/>
<sequence>MFINVDIKKNTSQLIRDLKQLHHSAWIGISLHGFVIVDMLLASYTAHESIWIEYFPTLYGLIYIMVTLALAPPDPWVTFDFKSDRSICCSSKISAQSQVVGKWLAILYLLYMISPLSTPGDLLSAPIVDLTILILMIILAAGLIRFDFRSFGEKRIIDSPT</sequence>
<dbReference type="Proteomes" id="UP000003599">
    <property type="component" value="Unassembled WGS sequence"/>
</dbReference>
<feature type="transmembrane region" description="Helical" evidence="1">
    <location>
        <begin position="99"/>
        <end position="117"/>
    </location>
</feature>
<evidence type="ECO:0000313" key="3">
    <source>
        <dbReference type="Proteomes" id="UP000003599"/>
    </source>
</evidence>